<dbReference type="GO" id="GO:0005886">
    <property type="term" value="C:plasma membrane"/>
    <property type="evidence" value="ECO:0007669"/>
    <property type="project" value="UniProtKB-SubCell"/>
</dbReference>
<dbReference type="InterPro" id="IPR005467">
    <property type="entry name" value="His_kinase_dom"/>
</dbReference>
<dbReference type="PRINTS" id="PR00344">
    <property type="entry name" value="BCTRLSENSOR"/>
</dbReference>
<evidence type="ECO:0000256" key="6">
    <source>
        <dbReference type="ARBA" id="ARBA00022679"/>
    </source>
</evidence>
<keyword evidence="14" id="KW-1185">Reference proteome</keyword>
<dbReference type="Gene3D" id="3.30.565.10">
    <property type="entry name" value="Histidine kinase-like ATPase, C-terminal domain"/>
    <property type="match status" value="1"/>
</dbReference>
<keyword evidence="10" id="KW-1133">Transmembrane helix</keyword>
<feature type="transmembrane region" description="Helical" evidence="10">
    <location>
        <begin position="251"/>
        <end position="272"/>
    </location>
</feature>
<keyword evidence="6" id="KW-0808">Transferase</keyword>
<dbReference type="Gene3D" id="6.10.340.10">
    <property type="match status" value="1"/>
</dbReference>
<dbReference type="EMBL" id="CP063362">
    <property type="protein sequence ID" value="QRG07003.1"/>
    <property type="molecule type" value="Genomic_DNA"/>
</dbReference>
<evidence type="ECO:0000256" key="7">
    <source>
        <dbReference type="ARBA" id="ARBA00022741"/>
    </source>
</evidence>
<dbReference type="InterPro" id="IPR003661">
    <property type="entry name" value="HisK_dim/P_dom"/>
</dbReference>
<evidence type="ECO:0000313" key="14">
    <source>
        <dbReference type="Proteomes" id="UP000596427"/>
    </source>
</evidence>
<dbReference type="InterPro" id="IPR036097">
    <property type="entry name" value="HisK_dim/P_sf"/>
</dbReference>
<feature type="domain" description="HAMP" evidence="12">
    <location>
        <begin position="270"/>
        <end position="324"/>
    </location>
</feature>
<dbReference type="Gene3D" id="1.10.287.130">
    <property type="match status" value="1"/>
</dbReference>
<evidence type="ECO:0000256" key="9">
    <source>
        <dbReference type="ARBA" id="ARBA00022840"/>
    </source>
</evidence>
<evidence type="ECO:0000256" key="10">
    <source>
        <dbReference type="SAM" id="Phobius"/>
    </source>
</evidence>
<dbReference type="InterPro" id="IPR003594">
    <property type="entry name" value="HATPase_dom"/>
</dbReference>
<sequence>MPGRAVSARVSAPKVARKWRPTMGLIVGLVILTALALPLAGLFFFRIYENQLIRQTEADLIGQSAVLATVMAREIAALPPGVPLGSAEPPAPAEADMPYRPILPALDLAHDPILDRRPPAAAAPVPADPAFVALGARLAPDLVATQKTTLAGFRLLDPRGVVIAGREELGLSLAHVEEVAAALDGRFRAVMRLRVSKHEPPPLYSLSRGTSVRLFVAMPVIVAGRVAGVVYASRTPSNVFKSFHEERGKLIAAGLTILALAALIGFIFQRAITRPIRELMKRTEAIGRGDRVALTPLAHHGTAEFAALSQGFLDTAQALQDRSDFIATFAAHVSHELKSPLTAIKGAAELLRDDLDAGTPGMDRADRRRFLDNIVSDTGRLTTIVQRLRELARAEGVPTAGATTLTATVADLRSGFATLKIQTEGAVSEPVRISPENARIVLSHLADNALRHGARSLAISAHREADRLRVSVRDDGPGISAANRGKVFESFFTTRRDSGGTGMGLSIVRAMLEAHGGSIVLGGSDGAAEGATFVLSIPLAPQSSASAARGRMIPAEGKGHRE</sequence>
<comment type="subcellular location">
    <subcellularLocation>
        <location evidence="2">Cell membrane</location>
        <topology evidence="2">Multi-pass membrane protein</topology>
    </subcellularLocation>
</comment>
<evidence type="ECO:0000256" key="5">
    <source>
        <dbReference type="ARBA" id="ARBA00022553"/>
    </source>
</evidence>
<dbReference type="PANTHER" id="PTHR44936">
    <property type="entry name" value="SENSOR PROTEIN CREC"/>
    <property type="match status" value="1"/>
</dbReference>
<dbReference type="SUPFAM" id="SSF47384">
    <property type="entry name" value="Homodimeric domain of signal transducing histidine kinase"/>
    <property type="match status" value="1"/>
</dbReference>
<dbReference type="PROSITE" id="PS50109">
    <property type="entry name" value="HIS_KIN"/>
    <property type="match status" value="1"/>
</dbReference>
<dbReference type="Pfam" id="PF00672">
    <property type="entry name" value="HAMP"/>
    <property type="match status" value="1"/>
</dbReference>
<protein>
    <recommendedName>
        <fullName evidence="3">histidine kinase</fullName>
        <ecNumber evidence="3">2.7.13.3</ecNumber>
    </recommendedName>
</protein>
<dbReference type="SMART" id="SM00387">
    <property type="entry name" value="HATPase_c"/>
    <property type="match status" value="1"/>
</dbReference>
<gene>
    <name evidence="13" type="ORF">EZH22_00650</name>
</gene>
<feature type="transmembrane region" description="Helical" evidence="10">
    <location>
        <begin position="23"/>
        <end position="45"/>
    </location>
</feature>
<keyword evidence="5" id="KW-0597">Phosphoprotein</keyword>
<proteinExistence type="predicted"/>
<dbReference type="SMART" id="SM00388">
    <property type="entry name" value="HisKA"/>
    <property type="match status" value="1"/>
</dbReference>
<evidence type="ECO:0000256" key="4">
    <source>
        <dbReference type="ARBA" id="ARBA00022475"/>
    </source>
</evidence>
<dbReference type="SUPFAM" id="SSF55874">
    <property type="entry name" value="ATPase domain of HSP90 chaperone/DNA topoisomerase II/histidine kinase"/>
    <property type="match status" value="1"/>
</dbReference>
<dbReference type="GO" id="GO:0000155">
    <property type="term" value="F:phosphorelay sensor kinase activity"/>
    <property type="evidence" value="ECO:0007669"/>
    <property type="project" value="InterPro"/>
</dbReference>
<evidence type="ECO:0000313" key="13">
    <source>
        <dbReference type="EMBL" id="QRG07003.1"/>
    </source>
</evidence>
<feature type="domain" description="Histidine kinase" evidence="11">
    <location>
        <begin position="332"/>
        <end position="541"/>
    </location>
</feature>
<dbReference type="PANTHER" id="PTHR44936:SF10">
    <property type="entry name" value="SENSOR PROTEIN RSTB"/>
    <property type="match status" value="1"/>
</dbReference>
<reference evidence="13 14" key="1">
    <citation type="submission" date="2020-10" db="EMBL/GenBank/DDBJ databases">
        <title>Degradation of 1,4-Dioxane by Xanthobacter sp. YN2, via a Novel Group-2 Soluble Di-Iron Monooxygenase.</title>
        <authorList>
            <person name="Ma F."/>
            <person name="Wang Y."/>
            <person name="Yang J."/>
            <person name="Guo H."/>
            <person name="Su D."/>
            <person name="Yu L."/>
        </authorList>
    </citation>
    <scope>NUCLEOTIDE SEQUENCE [LARGE SCALE GENOMIC DNA]</scope>
    <source>
        <strain evidence="13 14">YN2</strain>
    </source>
</reference>
<dbReference type="Pfam" id="PF00512">
    <property type="entry name" value="HisKA"/>
    <property type="match status" value="1"/>
</dbReference>
<dbReference type="InterPro" id="IPR003660">
    <property type="entry name" value="HAMP_dom"/>
</dbReference>
<keyword evidence="7" id="KW-0547">Nucleotide-binding</keyword>
<evidence type="ECO:0000259" key="11">
    <source>
        <dbReference type="PROSITE" id="PS50109"/>
    </source>
</evidence>
<dbReference type="AlphaFoldDB" id="A0A974PNS5"/>
<keyword evidence="10" id="KW-0812">Transmembrane</keyword>
<dbReference type="PROSITE" id="PS50885">
    <property type="entry name" value="HAMP"/>
    <property type="match status" value="1"/>
</dbReference>
<dbReference type="CDD" id="cd00082">
    <property type="entry name" value="HisKA"/>
    <property type="match status" value="1"/>
</dbReference>
<dbReference type="GO" id="GO:0005524">
    <property type="term" value="F:ATP binding"/>
    <property type="evidence" value="ECO:0007669"/>
    <property type="project" value="UniProtKB-KW"/>
</dbReference>
<dbReference type="KEGG" id="xdi:EZH22_00650"/>
<evidence type="ECO:0000256" key="3">
    <source>
        <dbReference type="ARBA" id="ARBA00012438"/>
    </source>
</evidence>
<evidence type="ECO:0000259" key="12">
    <source>
        <dbReference type="PROSITE" id="PS50885"/>
    </source>
</evidence>
<keyword evidence="9" id="KW-0067">ATP-binding</keyword>
<dbReference type="Pfam" id="PF02518">
    <property type="entry name" value="HATPase_c"/>
    <property type="match status" value="1"/>
</dbReference>
<comment type="catalytic activity">
    <reaction evidence="1">
        <text>ATP + protein L-histidine = ADP + protein N-phospho-L-histidine.</text>
        <dbReference type="EC" id="2.7.13.3"/>
    </reaction>
</comment>
<organism evidence="13 14">
    <name type="scientific">Xanthobacter dioxanivorans</name>
    <dbReference type="NCBI Taxonomy" id="2528964"/>
    <lineage>
        <taxon>Bacteria</taxon>
        <taxon>Pseudomonadati</taxon>
        <taxon>Pseudomonadota</taxon>
        <taxon>Alphaproteobacteria</taxon>
        <taxon>Hyphomicrobiales</taxon>
        <taxon>Xanthobacteraceae</taxon>
        <taxon>Xanthobacter</taxon>
    </lineage>
</organism>
<accession>A0A974PNS5</accession>
<evidence type="ECO:0000256" key="2">
    <source>
        <dbReference type="ARBA" id="ARBA00004651"/>
    </source>
</evidence>
<evidence type="ECO:0000256" key="8">
    <source>
        <dbReference type="ARBA" id="ARBA00022777"/>
    </source>
</evidence>
<keyword evidence="8" id="KW-0418">Kinase</keyword>
<name>A0A974PNS5_9HYPH</name>
<dbReference type="InterPro" id="IPR004358">
    <property type="entry name" value="Sig_transdc_His_kin-like_C"/>
</dbReference>
<dbReference type="Proteomes" id="UP000596427">
    <property type="component" value="Chromosome"/>
</dbReference>
<dbReference type="CDD" id="cd06225">
    <property type="entry name" value="HAMP"/>
    <property type="match status" value="1"/>
</dbReference>
<keyword evidence="10" id="KW-0472">Membrane</keyword>
<dbReference type="EC" id="2.7.13.3" evidence="3"/>
<dbReference type="InterPro" id="IPR050980">
    <property type="entry name" value="2C_sensor_his_kinase"/>
</dbReference>
<evidence type="ECO:0000256" key="1">
    <source>
        <dbReference type="ARBA" id="ARBA00000085"/>
    </source>
</evidence>
<dbReference type="InterPro" id="IPR036890">
    <property type="entry name" value="HATPase_C_sf"/>
</dbReference>
<keyword evidence="4" id="KW-1003">Cell membrane</keyword>